<dbReference type="OrthoDB" id="423498at2759"/>
<comment type="cofactor">
    <cofactor evidence="4">
        <name>Mg(2+)</name>
        <dbReference type="ChEBI" id="CHEBI:18420"/>
    </cofactor>
</comment>
<dbReference type="EC" id="3.1.1.17" evidence="7"/>
<feature type="domain" description="SMP-30/Gluconolactonase/LRE-like region" evidence="16">
    <location>
        <begin position="15"/>
        <end position="274"/>
    </location>
</feature>
<comment type="cofactor">
    <cofactor evidence="3">
        <name>Mn(2+)</name>
        <dbReference type="ChEBI" id="CHEBI:29035"/>
    </cofactor>
</comment>
<evidence type="ECO:0000256" key="4">
    <source>
        <dbReference type="ARBA" id="ARBA00001946"/>
    </source>
</evidence>
<dbReference type="PRINTS" id="PR01791">
    <property type="entry name" value="REGUCALCIN"/>
</dbReference>
<comment type="cofactor">
    <cofactor evidence="15">
        <name>Zn(2+)</name>
        <dbReference type="ChEBI" id="CHEBI:29105"/>
    </cofactor>
    <text evidence="15">Binds 1 divalent metal cation per subunit.</text>
</comment>
<dbReference type="FunFam" id="2.120.10.30:FF:000027">
    <property type="entry name" value="Regucalcin homologue"/>
    <property type="match status" value="1"/>
</dbReference>
<reference evidence="18" key="1">
    <citation type="submission" date="2020-01" db="EMBL/GenBank/DDBJ databases">
        <title>Draft genome sequence of the Termite Coptotermes fromosanus.</title>
        <authorList>
            <person name="Itakura S."/>
            <person name="Yosikawa Y."/>
            <person name="Umezawa K."/>
        </authorList>
    </citation>
    <scope>NUCLEOTIDE SEQUENCE [LARGE SCALE GENOMIC DNA]</scope>
</reference>
<dbReference type="FunCoup" id="A0A6L2PN49">
    <property type="interactions" value="141"/>
</dbReference>
<evidence type="ECO:0000256" key="6">
    <source>
        <dbReference type="ARBA" id="ARBA00008853"/>
    </source>
</evidence>
<dbReference type="Pfam" id="PF08450">
    <property type="entry name" value="SGL"/>
    <property type="match status" value="1"/>
</dbReference>
<dbReference type="GO" id="GO:0005737">
    <property type="term" value="C:cytoplasm"/>
    <property type="evidence" value="ECO:0007669"/>
    <property type="project" value="UniProtKB-SubCell"/>
</dbReference>
<keyword evidence="12" id="KW-0106">Calcium</keyword>
<comment type="cofactor">
    <cofactor evidence="2">
        <name>Ca(2+)</name>
        <dbReference type="ChEBI" id="CHEBI:29108"/>
    </cofactor>
</comment>
<dbReference type="Gene3D" id="2.120.10.30">
    <property type="entry name" value="TolB, C-terminal domain"/>
    <property type="match status" value="1"/>
</dbReference>
<dbReference type="PRINTS" id="PR01790">
    <property type="entry name" value="SMP30FAMILY"/>
</dbReference>
<evidence type="ECO:0000256" key="12">
    <source>
        <dbReference type="ARBA" id="ARBA00022837"/>
    </source>
</evidence>
<evidence type="ECO:0000313" key="17">
    <source>
        <dbReference type="EMBL" id="GFG33754.1"/>
    </source>
</evidence>
<sequence length="309" mass="33647">MSAPKVQQISAPTILGEGPHWDHNAQALYYVDIKSSAVHKYVPATNKHTTVKIDGIQVSFVIPLEGTMNKFVIAVGRNVAILTWDGESSTPTDVKYVSVIDNEKELQGNKLNDGKADPTGRLWTGSLGPQTGSFTEYPPPLGSLFSFSKDWTPTKHVTNISISNGLAWNKEEMYYIDSATRKVEAFDFDAESGKISNKHTAFDFELNDVEGLPDGMAIDIEGKLWVACFSGGQVIRVDPANGKVLCRIEIPAPQVTSVAFGGPQLDELYVTTANFFLSEEQQKKYPASGAIFRVTGLGVKGHPGQPVKL</sequence>
<evidence type="ECO:0000256" key="8">
    <source>
        <dbReference type="ARBA" id="ARBA00016808"/>
    </source>
</evidence>
<feature type="binding site" evidence="15">
    <location>
        <position position="164"/>
    </location>
    <ligand>
        <name>a divalent metal cation</name>
        <dbReference type="ChEBI" id="CHEBI:60240"/>
    </ligand>
</feature>
<evidence type="ECO:0000256" key="5">
    <source>
        <dbReference type="ARBA" id="ARBA00004496"/>
    </source>
</evidence>
<dbReference type="Proteomes" id="UP000502823">
    <property type="component" value="Unassembled WGS sequence"/>
</dbReference>
<proteinExistence type="inferred from homology"/>
<organism evidence="17 18">
    <name type="scientific">Coptotermes formosanus</name>
    <name type="common">Formosan subterranean termite</name>
    <dbReference type="NCBI Taxonomy" id="36987"/>
    <lineage>
        <taxon>Eukaryota</taxon>
        <taxon>Metazoa</taxon>
        <taxon>Ecdysozoa</taxon>
        <taxon>Arthropoda</taxon>
        <taxon>Hexapoda</taxon>
        <taxon>Insecta</taxon>
        <taxon>Pterygota</taxon>
        <taxon>Neoptera</taxon>
        <taxon>Polyneoptera</taxon>
        <taxon>Dictyoptera</taxon>
        <taxon>Blattodea</taxon>
        <taxon>Blattoidea</taxon>
        <taxon>Termitoidae</taxon>
        <taxon>Rhinotermitidae</taxon>
        <taxon>Coptotermes</taxon>
    </lineage>
</organism>
<evidence type="ECO:0000256" key="2">
    <source>
        <dbReference type="ARBA" id="ARBA00001913"/>
    </source>
</evidence>
<evidence type="ECO:0000259" key="16">
    <source>
        <dbReference type="Pfam" id="PF08450"/>
    </source>
</evidence>
<accession>A0A6L2PN49</accession>
<dbReference type="GO" id="GO:0004341">
    <property type="term" value="F:gluconolactonase activity"/>
    <property type="evidence" value="ECO:0007669"/>
    <property type="project" value="UniProtKB-EC"/>
</dbReference>
<evidence type="ECO:0000256" key="15">
    <source>
        <dbReference type="PIRSR" id="PIRSR605511-2"/>
    </source>
</evidence>
<dbReference type="InterPro" id="IPR005511">
    <property type="entry name" value="SMP-30"/>
</dbReference>
<dbReference type="InterPro" id="IPR008367">
    <property type="entry name" value="Regucalcin"/>
</dbReference>
<evidence type="ECO:0000256" key="1">
    <source>
        <dbReference type="ARBA" id="ARBA00001589"/>
    </source>
</evidence>
<keyword evidence="11" id="KW-0378">Hydrolase</keyword>
<gene>
    <name evidence="17" type="ORF">Cfor_05108</name>
</gene>
<comment type="subcellular location">
    <subcellularLocation>
        <location evidence="5">Cytoplasm</location>
    </subcellularLocation>
</comment>
<dbReference type="PANTHER" id="PTHR10907:SF66">
    <property type="entry name" value="MIP34848P1-RELATED"/>
    <property type="match status" value="1"/>
</dbReference>
<evidence type="ECO:0000256" key="10">
    <source>
        <dbReference type="ARBA" id="ARBA00022723"/>
    </source>
</evidence>
<evidence type="ECO:0000313" key="18">
    <source>
        <dbReference type="Proteomes" id="UP000502823"/>
    </source>
</evidence>
<dbReference type="SUPFAM" id="SSF63829">
    <property type="entry name" value="Calcium-dependent phosphotriesterase"/>
    <property type="match status" value="1"/>
</dbReference>
<keyword evidence="18" id="KW-1185">Reference proteome</keyword>
<feature type="binding site" evidence="15">
    <location>
        <position position="214"/>
    </location>
    <ligand>
        <name>a divalent metal cation</name>
        <dbReference type="ChEBI" id="CHEBI:60240"/>
    </ligand>
</feature>
<keyword evidence="9" id="KW-0963">Cytoplasm</keyword>
<dbReference type="AlphaFoldDB" id="A0A6L2PN49"/>
<feature type="active site" description="Proton donor/acceptor" evidence="14">
    <location>
        <position position="214"/>
    </location>
</feature>
<dbReference type="GO" id="GO:0019853">
    <property type="term" value="P:L-ascorbic acid biosynthetic process"/>
    <property type="evidence" value="ECO:0007669"/>
    <property type="project" value="TreeGrafter"/>
</dbReference>
<feature type="binding site" evidence="15">
    <location>
        <position position="17"/>
    </location>
    <ligand>
        <name>a divalent metal cation</name>
        <dbReference type="ChEBI" id="CHEBI:60240"/>
    </ligand>
</feature>
<comment type="caution">
    <text evidence="17">The sequence shown here is derived from an EMBL/GenBank/DDBJ whole genome shotgun (WGS) entry which is preliminary data.</text>
</comment>
<dbReference type="GO" id="GO:0030234">
    <property type="term" value="F:enzyme regulator activity"/>
    <property type="evidence" value="ECO:0007669"/>
    <property type="project" value="InterPro"/>
</dbReference>
<comment type="similarity">
    <text evidence="6">Belongs to the SMP-30/CGR1 family.</text>
</comment>
<keyword evidence="10 15" id="KW-0479">Metal-binding</keyword>
<evidence type="ECO:0000256" key="11">
    <source>
        <dbReference type="ARBA" id="ARBA00022801"/>
    </source>
</evidence>
<dbReference type="GO" id="GO:0005509">
    <property type="term" value="F:calcium ion binding"/>
    <property type="evidence" value="ECO:0007669"/>
    <property type="project" value="InterPro"/>
</dbReference>
<feature type="binding site" evidence="15">
    <location>
        <position position="112"/>
    </location>
    <ligand>
        <name>substrate</name>
    </ligand>
</feature>
<name>A0A6L2PN49_COPFO</name>
<protein>
    <recommendedName>
        <fullName evidence="8">Regucalcin</fullName>
        <ecNumber evidence="7">3.1.1.17</ecNumber>
    </recommendedName>
    <alternativeName>
        <fullName evidence="13">Gluconolactonase</fullName>
    </alternativeName>
</protein>
<evidence type="ECO:0000256" key="13">
    <source>
        <dbReference type="ARBA" id="ARBA00032464"/>
    </source>
</evidence>
<comment type="catalytic activity">
    <reaction evidence="1">
        <text>D-glucono-1,5-lactone + H2O = D-gluconate + H(+)</text>
        <dbReference type="Rhea" id="RHEA:10440"/>
        <dbReference type="ChEBI" id="CHEBI:15377"/>
        <dbReference type="ChEBI" id="CHEBI:15378"/>
        <dbReference type="ChEBI" id="CHEBI:16217"/>
        <dbReference type="ChEBI" id="CHEBI:18391"/>
        <dbReference type="EC" id="3.1.1.17"/>
    </reaction>
</comment>
<dbReference type="InterPro" id="IPR011042">
    <property type="entry name" value="6-blade_b-propeller_TolB-like"/>
</dbReference>
<dbReference type="InterPro" id="IPR013658">
    <property type="entry name" value="SGL"/>
</dbReference>
<evidence type="ECO:0000256" key="9">
    <source>
        <dbReference type="ARBA" id="ARBA00022490"/>
    </source>
</evidence>
<dbReference type="InParanoid" id="A0A6L2PN49"/>
<evidence type="ECO:0000256" key="14">
    <source>
        <dbReference type="PIRSR" id="PIRSR605511-1"/>
    </source>
</evidence>
<keyword evidence="15" id="KW-0862">Zinc</keyword>
<dbReference type="EMBL" id="BLKM01000454">
    <property type="protein sequence ID" value="GFG33754.1"/>
    <property type="molecule type" value="Genomic_DNA"/>
</dbReference>
<evidence type="ECO:0000256" key="3">
    <source>
        <dbReference type="ARBA" id="ARBA00001936"/>
    </source>
</evidence>
<evidence type="ECO:0000256" key="7">
    <source>
        <dbReference type="ARBA" id="ARBA00013227"/>
    </source>
</evidence>
<dbReference type="PANTHER" id="PTHR10907">
    <property type="entry name" value="REGUCALCIN"/>
    <property type="match status" value="1"/>
</dbReference>